<accession>A0A835YRI0</accession>
<feature type="compositionally biased region" description="Basic and acidic residues" evidence="1">
    <location>
        <begin position="80"/>
        <end position="89"/>
    </location>
</feature>
<organism evidence="2 3">
    <name type="scientific">Tribonema minus</name>
    <dbReference type="NCBI Taxonomy" id="303371"/>
    <lineage>
        <taxon>Eukaryota</taxon>
        <taxon>Sar</taxon>
        <taxon>Stramenopiles</taxon>
        <taxon>Ochrophyta</taxon>
        <taxon>PX clade</taxon>
        <taxon>Xanthophyceae</taxon>
        <taxon>Tribonematales</taxon>
        <taxon>Tribonemataceae</taxon>
        <taxon>Tribonema</taxon>
    </lineage>
</organism>
<dbReference type="AlphaFoldDB" id="A0A835YRI0"/>
<feature type="compositionally biased region" description="Polar residues" evidence="1">
    <location>
        <begin position="170"/>
        <end position="181"/>
    </location>
</feature>
<dbReference type="Proteomes" id="UP000664859">
    <property type="component" value="Unassembled WGS sequence"/>
</dbReference>
<feature type="region of interest" description="Disordered" evidence="1">
    <location>
        <begin position="1"/>
        <end position="96"/>
    </location>
</feature>
<comment type="caution">
    <text evidence="2">The sequence shown here is derived from an EMBL/GenBank/DDBJ whole genome shotgun (WGS) entry which is preliminary data.</text>
</comment>
<evidence type="ECO:0000313" key="2">
    <source>
        <dbReference type="EMBL" id="KAG5179811.1"/>
    </source>
</evidence>
<proteinExistence type="predicted"/>
<reference evidence="2" key="1">
    <citation type="submission" date="2021-02" db="EMBL/GenBank/DDBJ databases">
        <title>First Annotated Genome of the Yellow-green Alga Tribonema minus.</title>
        <authorList>
            <person name="Mahan K.M."/>
        </authorList>
    </citation>
    <scope>NUCLEOTIDE SEQUENCE</scope>
    <source>
        <strain evidence="2">UTEX B ZZ1240</strain>
    </source>
</reference>
<feature type="region of interest" description="Disordered" evidence="1">
    <location>
        <begin position="130"/>
        <end position="214"/>
    </location>
</feature>
<evidence type="ECO:0000256" key="1">
    <source>
        <dbReference type="SAM" id="MobiDB-lite"/>
    </source>
</evidence>
<gene>
    <name evidence="2" type="ORF">JKP88DRAFT_215490</name>
</gene>
<dbReference type="EMBL" id="JAFCMP010000445">
    <property type="protein sequence ID" value="KAG5179811.1"/>
    <property type="molecule type" value="Genomic_DNA"/>
</dbReference>
<sequence>MQRGGNTNTHTRDASDSGRCPAATTTATEKRLIATTKNKKRVEGGGAPRAPPLVARSPGALGPHRAGPLRDEVATSSGDRVSRENRGSAERPVVGGHVAVGPAGARAAQQQLMRRTFAARALRCMTRLAPRTRAPAHAASGYPGEGRRPRSHAAPPGAYSSASFAAPGRTSWSLASAQSKTARSRRAATLSGRQAEEKRCRPPCAPAPAGDEWP</sequence>
<name>A0A835YRI0_9STRA</name>
<evidence type="ECO:0000313" key="3">
    <source>
        <dbReference type="Proteomes" id="UP000664859"/>
    </source>
</evidence>
<protein>
    <submittedName>
        <fullName evidence="2">Uncharacterized protein</fullName>
    </submittedName>
</protein>
<keyword evidence="3" id="KW-1185">Reference proteome</keyword>
<dbReference type="OrthoDB" id="541276at2759"/>